<dbReference type="SUPFAM" id="SSF54909">
    <property type="entry name" value="Dimeric alpha+beta barrel"/>
    <property type="match status" value="1"/>
</dbReference>
<dbReference type="InterPro" id="IPR000485">
    <property type="entry name" value="AsnC-type_HTH_dom"/>
</dbReference>
<sequence length="141" mass="15601">MDQTDERIVSLLQENARRSFSELGRLVGLSTNAAAARVRRLEADGVILGYTIVTGQDVPGPRGGLEVFIDVRLDADTDYDTFTARIDPIPEIVDAVHMTGPFDYLLRAFTPDTGTLDQLLRRLKKECGAAQTQTRVALRPR</sequence>
<dbReference type="InterPro" id="IPR036390">
    <property type="entry name" value="WH_DNA-bd_sf"/>
</dbReference>
<evidence type="ECO:0000256" key="2">
    <source>
        <dbReference type="ARBA" id="ARBA00023125"/>
    </source>
</evidence>
<accession>A0ABS5L4V9</accession>
<protein>
    <submittedName>
        <fullName evidence="5">Lrp/AsnC family transcriptional regulator</fullName>
    </submittedName>
</protein>
<dbReference type="EMBL" id="JAAFYZ010000250">
    <property type="protein sequence ID" value="MBS2553381.1"/>
    <property type="molecule type" value="Genomic_DNA"/>
</dbReference>
<dbReference type="InterPro" id="IPR019885">
    <property type="entry name" value="Tscrpt_reg_HTH_AsnC-type_CS"/>
</dbReference>
<evidence type="ECO:0000259" key="4">
    <source>
        <dbReference type="PROSITE" id="PS50956"/>
    </source>
</evidence>
<name>A0ABS5L4V9_9ACTN</name>
<dbReference type="SMART" id="SM00344">
    <property type="entry name" value="HTH_ASNC"/>
    <property type="match status" value="1"/>
</dbReference>
<keyword evidence="3" id="KW-0804">Transcription</keyword>
<comment type="caution">
    <text evidence="5">The sequence shown here is derived from an EMBL/GenBank/DDBJ whole genome shotgun (WGS) entry which is preliminary data.</text>
</comment>
<dbReference type="InterPro" id="IPR011008">
    <property type="entry name" value="Dimeric_a/b-barrel"/>
</dbReference>
<gene>
    <name evidence="5" type="ORF">KGQ19_41660</name>
</gene>
<dbReference type="InterPro" id="IPR019887">
    <property type="entry name" value="Tscrpt_reg_AsnC/Lrp_C"/>
</dbReference>
<evidence type="ECO:0000313" key="5">
    <source>
        <dbReference type="EMBL" id="MBS2553381.1"/>
    </source>
</evidence>
<keyword evidence="1" id="KW-0805">Transcription regulation</keyword>
<organism evidence="5 6">
    <name type="scientific">Catenulispora pinistramenti</name>
    <dbReference type="NCBI Taxonomy" id="2705254"/>
    <lineage>
        <taxon>Bacteria</taxon>
        <taxon>Bacillati</taxon>
        <taxon>Actinomycetota</taxon>
        <taxon>Actinomycetes</taxon>
        <taxon>Catenulisporales</taxon>
        <taxon>Catenulisporaceae</taxon>
        <taxon>Catenulispora</taxon>
    </lineage>
</organism>
<keyword evidence="6" id="KW-1185">Reference proteome</keyword>
<dbReference type="PROSITE" id="PS00519">
    <property type="entry name" value="HTH_ASNC_1"/>
    <property type="match status" value="1"/>
</dbReference>
<reference evidence="5 6" key="1">
    <citation type="submission" date="2020-02" db="EMBL/GenBank/DDBJ databases">
        <title>Acidophilic actinobacteria isolated from forest soil.</title>
        <authorList>
            <person name="Golinska P."/>
        </authorList>
    </citation>
    <scope>NUCLEOTIDE SEQUENCE [LARGE SCALE GENOMIC DNA]</scope>
    <source>
        <strain evidence="5 6">NL8</strain>
    </source>
</reference>
<dbReference type="PANTHER" id="PTHR30154:SF34">
    <property type="entry name" value="TRANSCRIPTIONAL REGULATOR AZLB"/>
    <property type="match status" value="1"/>
</dbReference>
<dbReference type="InterPro" id="IPR011991">
    <property type="entry name" value="ArsR-like_HTH"/>
</dbReference>
<dbReference type="SUPFAM" id="SSF46785">
    <property type="entry name" value="Winged helix' DNA-binding domain"/>
    <property type="match status" value="1"/>
</dbReference>
<dbReference type="Gene3D" id="1.10.10.10">
    <property type="entry name" value="Winged helix-like DNA-binding domain superfamily/Winged helix DNA-binding domain"/>
    <property type="match status" value="1"/>
</dbReference>
<feature type="domain" description="HTH asnC-type" evidence="4">
    <location>
        <begin position="1"/>
        <end position="62"/>
    </location>
</feature>
<keyword evidence="2" id="KW-0238">DNA-binding</keyword>
<dbReference type="Pfam" id="PF01037">
    <property type="entry name" value="AsnC_trans_reg"/>
    <property type="match status" value="1"/>
</dbReference>
<dbReference type="Gene3D" id="3.30.70.920">
    <property type="match status" value="1"/>
</dbReference>
<dbReference type="InterPro" id="IPR019888">
    <property type="entry name" value="Tscrpt_reg_AsnC-like"/>
</dbReference>
<evidence type="ECO:0000256" key="1">
    <source>
        <dbReference type="ARBA" id="ARBA00023015"/>
    </source>
</evidence>
<dbReference type="RefSeq" id="WP_212019862.1">
    <property type="nucleotide sequence ID" value="NZ_JAAFYZ010000250.1"/>
</dbReference>
<dbReference type="PRINTS" id="PR00033">
    <property type="entry name" value="HTHASNC"/>
</dbReference>
<dbReference type="PANTHER" id="PTHR30154">
    <property type="entry name" value="LEUCINE-RESPONSIVE REGULATORY PROTEIN"/>
    <property type="match status" value="1"/>
</dbReference>
<dbReference type="InterPro" id="IPR036388">
    <property type="entry name" value="WH-like_DNA-bd_sf"/>
</dbReference>
<dbReference type="CDD" id="cd00090">
    <property type="entry name" value="HTH_ARSR"/>
    <property type="match status" value="1"/>
</dbReference>
<dbReference type="Proteomes" id="UP000730482">
    <property type="component" value="Unassembled WGS sequence"/>
</dbReference>
<evidence type="ECO:0000313" key="6">
    <source>
        <dbReference type="Proteomes" id="UP000730482"/>
    </source>
</evidence>
<dbReference type="PROSITE" id="PS50956">
    <property type="entry name" value="HTH_ASNC_2"/>
    <property type="match status" value="1"/>
</dbReference>
<dbReference type="Pfam" id="PF13404">
    <property type="entry name" value="HTH_AsnC-type"/>
    <property type="match status" value="1"/>
</dbReference>
<evidence type="ECO:0000256" key="3">
    <source>
        <dbReference type="ARBA" id="ARBA00023163"/>
    </source>
</evidence>
<proteinExistence type="predicted"/>